<dbReference type="SUPFAM" id="SSF46785">
    <property type="entry name" value="Winged helix' DNA-binding domain"/>
    <property type="match status" value="1"/>
</dbReference>
<dbReference type="CDD" id="cd00090">
    <property type="entry name" value="HTH_ARSR"/>
    <property type="match status" value="1"/>
</dbReference>
<dbReference type="GO" id="GO:0043200">
    <property type="term" value="P:response to amino acid"/>
    <property type="evidence" value="ECO:0007669"/>
    <property type="project" value="TreeGrafter"/>
</dbReference>
<dbReference type="PROSITE" id="PS50956">
    <property type="entry name" value="HTH_ASNC_2"/>
    <property type="match status" value="1"/>
</dbReference>
<dbReference type="Gene3D" id="1.10.10.10">
    <property type="entry name" value="Winged helix-like DNA-binding domain superfamily/Winged helix DNA-binding domain"/>
    <property type="match status" value="1"/>
</dbReference>
<dbReference type="GO" id="GO:0043565">
    <property type="term" value="F:sequence-specific DNA binding"/>
    <property type="evidence" value="ECO:0007669"/>
    <property type="project" value="InterPro"/>
</dbReference>
<feature type="domain" description="HTH asnC-type" evidence="4">
    <location>
        <begin position="9"/>
        <end position="70"/>
    </location>
</feature>
<dbReference type="InterPro" id="IPR000485">
    <property type="entry name" value="AsnC-type_HTH_dom"/>
</dbReference>
<reference evidence="5 6" key="1">
    <citation type="submission" date="2018-06" db="EMBL/GenBank/DDBJ databases">
        <title>Genomic Encyclopedia of Type Strains, Phase IV (KMG-IV): sequencing the most valuable type-strain genomes for metagenomic binning, comparative biology and taxonomic classification.</title>
        <authorList>
            <person name="Goeker M."/>
        </authorList>
    </citation>
    <scope>NUCLEOTIDE SEQUENCE [LARGE SCALE GENOMIC DNA]</scope>
    <source>
        <strain evidence="5 6">DSM 18048</strain>
    </source>
</reference>
<dbReference type="Gene3D" id="3.30.70.920">
    <property type="match status" value="1"/>
</dbReference>
<keyword evidence="1" id="KW-0805">Transcription regulation</keyword>
<dbReference type="Pfam" id="PF13404">
    <property type="entry name" value="HTH_AsnC-type"/>
    <property type="match status" value="1"/>
</dbReference>
<evidence type="ECO:0000259" key="4">
    <source>
        <dbReference type="PROSITE" id="PS50956"/>
    </source>
</evidence>
<dbReference type="InterPro" id="IPR019887">
    <property type="entry name" value="Tscrpt_reg_AsnC/Lrp_C"/>
</dbReference>
<protein>
    <submittedName>
        <fullName evidence="5">Lrp/AsnC family leucine-responsive transcriptional regulator</fullName>
    </submittedName>
</protein>
<dbReference type="EMBL" id="QJSX01000003">
    <property type="protein sequence ID" value="PYE55334.1"/>
    <property type="molecule type" value="Genomic_DNA"/>
</dbReference>
<dbReference type="Pfam" id="PF01037">
    <property type="entry name" value="AsnC_trans_reg"/>
    <property type="match status" value="1"/>
</dbReference>
<dbReference type="InterPro" id="IPR036388">
    <property type="entry name" value="WH-like_DNA-bd_sf"/>
</dbReference>
<dbReference type="InterPro" id="IPR011008">
    <property type="entry name" value="Dimeric_a/b-barrel"/>
</dbReference>
<keyword evidence="6" id="KW-1185">Reference proteome</keyword>
<evidence type="ECO:0000256" key="2">
    <source>
        <dbReference type="ARBA" id="ARBA00023125"/>
    </source>
</evidence>
<dbReference type="OrthoDB" id="34294at2"/>
<proteinExistence type="predicted"/>
<dbReference type="SUPFAM" id="SSF54909">
    <property type="entry name" value="Dimeric alpha+beta barrel"/>
    <property type="match status" value="1"/>
</dbReference>
<keyword evidence="2" id="KW-0238">DNA-binding</keyword>
<sequence>MTLTDAKVLDDVSWAILTELQNDARVPFSELGRKVGLSAPAVAERVRRLEDAGVIRGYRAELDLSKLGYTLLAVIRISVDNPREDAFVGRVRDMREVLSCDRVTGTDCSVLRVAVTGVPHLDEVIRTLKAYGSPVTSIVLSSPVQSRLVGKP</sequence>
<dbReference type="InterPro" id="IPR011991">
    <property type="entry name" value="ArsR-like_HTH"/>
</dbReference>
<dbReference type="PRINTS" id="PR00033">
    <property type="entry name" value="HTHASNC"/>
</dbReference>
<keyword evidence="3" id="KW-0804">Transcription</keyword>
<dbReference type="FunFam" id="1.10.10.10:FF:000186">
    <property type="entry name" value="AsnC family transcriptional regulator"/>
    <property type="match status" value="1"/>
</dbReference>
<dbReference type="GO" id="GO:0005829">
    <property type="term" value="C:cytosol"/>
    <property type="evidence" value="ECO:0007669"/>
    <property type="project" value="TreeGrafter"/>
</dbReference>
<dbReference type="SMART" id="SM00344">
    <property type="entry name" value="HTH_ASNC"/>
    <property type="match status" value="1"/>
</dbReference>
<evidence type="ECO:0000256" key="3">
    <source>
        <dbReference type="ARBA" id="ARBA00023163"/>
    </source>
</evidence>
<comment type="caution">
    <text evidence="5">The sequence shown here is derived from an EMBL/GenBank/DDBJ whole genome shotgun (WGS) entry which is preliminary data.</text>
</comment>
<dbReference type="PANTHER" id="PTHR30154:SF53">
    <property type="entry name" value="HTH-TYPE TRANSCRIPTIONAL REGULATOR LRPC"/>
    <property type="match status" value="1"/>
</dbReference>
<dbReference type="RefSeq" id="WP_110885688.1">
    <property type="nucleotide sequence ID" value="NZ_QJSX01000003.1"/>
</dbReference>
<dbReference type="InterPro" id="IPR019888">
    <property type="entry name" value="Tscrpt_reg_AsnC-like"/>
</dbReference>
<dbReference type="InterPro" id="IPR019885">
    <property type="entry name" value="Tscrpt_reg_HTH_AsnC-type_CS"/>
</dbReference>
<evidence type="ECO:0000313" key="6">
    <source>
        <dbReference type="Proteomes" id="UP000248326"/>
    </source>
</evidence>
<dbReference type="InterPro" id="IPR036390">
    <property type="entry name" value="WH_DNA-bd_sf"/>
</dbReference>
<name>A0A318SD66_9DEIO</name>
<dbReference type="AlphaFoldDB" id="A0A318SD66"/>
<dbReference type="PANTHER" id="PTHR30154">
    <property type="entry name" value="LEUCINE-RESPONSIVE REGULATORY PROTEIN"/>
    <property type="match status" value="1"/>
</dbReference>
<evidence type="ECO:0000313" key="5">
    <source>
        <dbReference type="EMBL" id="PYE55334.1"/>
    </source>
</evidence>
<dbReference type="PROSITE" id="PS00519">
    <property type="entry name" value="HTH_ASNC_1"/>
    <property type="match status" value="1"/>
</dbReference>
<gene>
    <name evidence="5" type="ORF">DES52_103167</name>
</gene>
<dbReference type="Proteomes" id="UP000248326">
    <property type="component" value="Unassembled WGS sequence"/>
</dbReference>
<organism evidence="5 6">
    <name type="scientific">Deinococcus yavapaiensis KR-236</name>
    <dbReference type="NCBI Taxonomy" id="694435"/>
    <lineage>
        <taxon>Bacteria</taxon>
        <taxon>Thermotogati</taxon>
        <taxon>Deinococcota</taxon>
        <taxon>Deinococci</taxon>
        <taxon>Deinococcales</taxon>
        <taxon>Deinococcaceae</taxon>
        <taxon>Deinococcus</taxon>
    </lineage>
</organism>
<accession>A0A318SD66</accession>
<evidence type="ECO:0000256" key="1">
    <source>
        <dbReference type="ARBA" id="ARBA00023015"/>
    </source>
</evidence>